<name>A0ABU7ZF42_9PAST</name>
<evidence type="ECO:0000313" key="2">
    <source>
        <dbReference type="Proteomes" id="UP001432017"/>
    </source>
</evidence>
<proteinExistence type="predicted"/>
<evidence type="ECO:0000313" key="1">
    <source>
        <dbReference type="EMBL" id="MEG9475792.1"/>
    </source>
</evidence>
<keyword evidence="2" id="KW-1185">Reference proteome</keyword>
<dbReference type="RefSeq" id="WP_283385729.1">
    <property type="nucleotide sequence ID" value="NZ_JBAJJL010000003.1"/>
</dbReference>
<protein>
    <submittedName>
        <fullName evidence="1">Uncharacterized protein</fullName>
    </submittedName>
</protein>
<reference evidence="1" key="1">
    <citation type="submission" date="2023-12" db="EMBL/GenBank/DDBJ databases">
        <title>Mannheima indologenes sp. nov. proposed for Clade V organisms of Mannheimia.</title>
        <authorList>
            <person name="Christensen H."/>
        </authorList>
    </citation>
    <scope>NUCLEOTIDE SEQUENCE</scope>
    <source>
        <strain evidence="1">M14.4</strain>
    </source>
</reference>
<organism evidence="1 2">
    <name type="scientific">Mannheimia indoligenes</name>
    <dbReference type="NCBI Taxonomy" id="3103145"/>
    <lineage>
        <taxon>Bacteria</taxon>
        <taxon>Pseudomonadati</taxon>
        <taxon>Pseudomonadota</taxon>
        <taxon>Gammaproteobacteria</taxon>
        <taxon>Pasteurellales</taxon>
        <taxon>Pasteurellaceae</taxon>
        <taxon>Mannheimia</taxon>
    </lineage>
</organism>
<comment type="caution">
    <text evidence="1">The sequence shown here is derived from an EMBL/GenBank/DDBJ whole genome shotgun (WGS) entry which is preliminary data.</text>
</comment>
<dbReference type="EMBL" id="JBAJJM010000007">
    <property type="protein sequence ID" value="MEG9475792.1"/>
    <property type="molecule type" value="Genomic_DNA"/>
</dbReference>
<sequence>MYVVNNSADFKGMPAFGGIVRYTDLIFGLRSNNPKNMINLADQVNNTKITSNKAIFTQKGIKGMPGKHIETDFTTNGVHSLTIKAVAKMYDANGTSKIGWVCGSLTDNGGIGLMITNVPASQPNKYHYAVRLYVNIGTPGGRIQRFINYRFASDLDLTATDDLHIIAQIDAELKEMRMNVNNLGWQKLQALTDDWSLRNDSNWHIFNSPRFSGNTEVEVFELLIWQGLLSQRELAQQDQLSSRYLNALEL</sequence>
<accession>A0ABU7ZF42</accession>
<gene>
    <name evidence="1" type="ORF">V6W77_05830</name>
</gene>
<dbReference type="Proteomes" id="UP001432017">
    <property type="component" value="Unassembled WGS sequence"/>
</dbReference>